<dbReference type="EMBL" id="JAHHHD010000005">
    <property type="protein sequence ID" value="MBW4658300.1"/>
    <property type="molecule type" value="Genomic_DNA"/>
</dbReference>
<evidence type="ECO:0000313" key="1">
    <source>
        <dbReference type="EMBL" id="MBW4658300.1"/>
    </source>
</evidence>
<proteinExistence type="predicted"/>
<name>A0A951Q9C7_9CYAN</name>
<accession>A0A951Q9C7</accession>
<gene>
    <name evidence="1" type="ORF">KME15_06475</name>
</gene>
<dbReference type="Proteomes" id="UP000757435">
    <property type="component" value="Unassembled WGS sequence"/>
</dbReference>
<sequence length="49" mass="5793">MKDAEGDRATIKLKELIAVFELHIFYGYFYRILVKAWIERSPDAFVAEQ</sequence>
<reference evidence="1" key="1">
    <citation type="submission" date="2021-05" db="EMBL/GenBank/DDBJ databases">
        <authorList>
            <person name="Pietrasiak N."/>
            <person name="Ward R."/>
            <person name="Stajich J.E."/>
            <person name="Kurbessoian T."/>
        </authorList>
    </citation>
    <scope>NUCLEOTIDE SEQUENCE</scope>
    <source>
        <strain evidence="1">UHER 2000/2452</strain>
    </source>
</reference>
<comment type="caution">
    <text evidence="1">The sequence shown here is derived from an EMBL/GenBank/DDBJ whole genome shotgun (WGS) entry which is preliminary data.</text>
</comment>
<reference evidence="1" key="2">
    <citation type="journal article" date="2022" name="Microbiol. Resour. Announc.">
        <title>Metagenome Sequencing to Explore Phylogenomics of Terrestrial Cyanobacteria.</title>
        <authorList>
            <person name="Ward R.D."/>
            <person name="Stajich J.E."/>
            <person name="Johansen J.R."/>
            <person name="Huntemann M."/>
            <person name="Clum A."/>
            <person name="Foster B."/>
            <person name="Foster B."/>
            <person name="Roux S."/>
            <person name="Palaniappan K."/>
            <person name="Varghese N."/>
            <person name="Mukherjee S."/>
            <person name="Reddy T.B.K."/>
            <person name="Daum C."/>
            <person name="Copeland A."/>
            <person name="Chen I.A."/>
            <person name="Ivanova N.N."/>
            <person name="Kyrpides N.C."/>
            <person name="Shapiro N."/>
            <person name="Eloe-Fadrosh E.A."/>
            <person name="Pietrasiak N."/>
        </authorList>
    </citation>
    <scope>NUCLEOTIDE SEQUENCE</scope>
    <source>
        <strain evidence="1">UHER 2000/2452</strain>
    </source>
</reference>
<organism evidence="1 2">
    <name type="scientific">Drouetiella hepatica Uher 2000/2452</name>
    <dbReference type="NCBI Taxonomy" id="904376"/>
    <lineage>
        <taxon>Bacteria</taxon>
        <taxon>Bacillati</taxon>
        <taxon>Cyanobacteriota</taxon>
        <taxon>Cyanophyceae</taxon>
        <taxon>Oculatellales</taxon>
        <taxon>Oculatellaceae</taxon>
        <taxon>Drouetiella</taxon>
    </lineage>
</organism>
<protein>
    <submittedName>
        <fullName evidence="1">Uncharacterized protein</fullName>
    </submittedName>
</protein>
<dbReference type="AlphaFoldDB" id="A0A951Q9C7"/>
<evidence type="ECO:0000313" key="2">
    <source>
        <dbReference type="Proteomes" id="UP000757435"/>
    </source>
</evidence>